<name>A0A975W5X7_9RHOB</name>
<dbReference type="AlphaFoldDB" id="A0A975W5X7"/>
<protein>
    <recommendedName>
        <fullName evidence="4">TraB/GumN family protein</fullName>
    </recommendedName>
</protein>
<dbReference type="InterPro" id="IPR002816">
    <property type="entry name" value="TraB/PrgY/GumN_fam"/>
</dbReference>
<dbReference type="Pfam" id="PF01963">
    <property type="entry name" value="TraB_PrgY_gumN"/>
    <property type="match status" value="1"/>
</dbReference>
<feature type="signal peptide" evidence="1">
    <location>
        <begin position="1"/>
        <end position="23"/>
    </location>
</feature>
<reference evidence="2 3" key="1">
    <citation type="submission" date="2016-10" db="EMBL/GenBank/DDBJ databases">
        <authorList>
            <person name="Varghese N."/>
            <person name="Submissions S."/>
        </authorList>
    </citation>
    <scope>NUCLEOTIDE SEQUENCE [LARGE SCALE GENOMIC DNA]</scope>
    <source>
        <strain evidence="2 3">FF3</strain>
    </source>
</reference>
<proteinExistence type="predicted"/>
<sequence length="349" mass="36943">MTGRGVILGLAAAPLLGGGAAQAQDWADHALCSPVEPALHAGAFAPADLAGLRAAAAAIPHGTGRFWRVVAPSGAVSHLWGTMHSADPSILALPDLVEQRIAEARIVALEIDPVLPSRAAFDARRVRRDWYRQDRLDGPPAGLHPAVLDWIRQRTEGLGWGRGAPERLTPGALAEVLLSDPCDDFSAGVLPVQDGRIQMLGLIGGATITPLEPRERIRQYLDSPGNADFAVDFLNVYGAYLDPATSRAERATRMALYLAGELGLMLAWDKAVVSAVLEDGGATLARVNRVLLDARNQAFIDTARANLAEGGVFLAVGSFHLPGQAGLIARLRRQGFTVTRIPLPGEASP</sequence>
<dbReference type="RefSeq" id="WP_074834256.1">
    <property type="nucleotide sequence ID" value="NZ_FNYY01000001.1"/>
</dbReference>
<dbReference type="CDD" id="cd14789">
    <property type="entry name" value="Tiki"/>
    <property type="match status" value="1"/>
</dbReference>
<evidence type="ECO:0000313" key="3">
    <source>
        <dbReference type="Proteomes" id="UP000182932"/>
    </source>
</evidence>
<evidence type="ECO:0008006" key="4">
    <source>
        <dbReference type="Google" id="ProtNLM"/>
    </source>
</evidence>
<keyword evidence="1" id="KW-0732">Signal</keyword>
<dbReference type="Proteomes" id="UP000182932">
    <property type="component" value="Unassembled WGS sequence"/>
</dbReference>
<evidence type="ECO:0000256" key="1">
    <source>
        <dbReference type="SAM" id="SignalP"/>
    </source>
</evidence>
<keyword evidence="3" id="KW-1185">Reference proteome</keyword>
<accession>A0A975W5X7</accession>
<feature type="chain" id="PRO_5037593943" description="TraB/GumN family protein" evidence="1">
    <location>
        <begin position="24"/>
        <end position="349"/>
    </location>
</feature>
<comment type="caution">
    <text evidence="2">The sequence shown here is derived from an EMBL/GenBank/DDBJ whole genome shotgun (WGS) entry which is preliminary data.</text>
</comment>
<organism evidence="2 3">
    <name type="scientific">Marinovum algicola</name>
    <dbReference type="NCBI Taxonomy" id="42444"/>
    <lineage>
        <taxon>Bacteria</taxon>
        <taxon>Pseudomonadati</taxon>
        <taxon>Pseudomonadota</taxon>
        <taxon>Alphaproteobacteria</taxon>
        <taxon>Rhodobacterales</taxon>
        <taxon>Roseobacteraceae</taxon>
        <taxon>Marinovum</taxon>
    </lineage>
</organism>
<gene>
    <name evidence="2" type="ORF">SAMN04487940_10175</name>
</gene>
<evidence type="ECO:0000313" key="2">
    <source>
        <dbReference type="EMBL" id="SEI51637.1"/>
    </source>
</evidence>
<dbReference type="GeneID" id="80816353"/>
<dbReference type="EMBL" id="FNYY01000001">
    <property type="protein sequence ID" value="SEI51637.1"/>
    <property type="molecule type" value="Genomic_DNA"/>
</dbReference>